<dbReference type="Proteomes" id="UP000010473">
    <property type="component" value="Chromosome"/>
</dbReference>
<dbReference type="Gene3D" id="1.20.120.20">
    <property type="entry name" value="Apolipoprotein"/>
    <property type="match status" value="1"/>
</dbReference>
<proteinExistence type="predicted"/>
<feature type="chain" id="PRO_5003938607" description="Late embryogenesis abundant protein" evidence="1">
    <location>
        <begin position="32"/>
        <end position="112"/>
    </location>
</feature>
<keyword evidence="1" id="KW-0732">Signal</keyword>
<evidence type="ECO:0000256" key="1">
    <source>
        <dbReference type="SAM" id="SignalP"/>
    </source>
</evidence>
<evidence type="ECO:0008006" key="4">
    <source>
        <dbReference type="Google" id="ProtNLM"/>
    </source>
</evidence>
<protein>
    <recommendedName>
        <fullName evidence="4">Late embryogenesis abundant protein</fullName>
    </recommendedName>
</protein>
<evidence type="ECO:0000313" key="2">
    <source>
        <dbReference type="EMBL" id="AFZ34942.1"/>
    </source>
</evidence>
<name>K9XTE8_STAC7</name>
<dbReference type="HOGENOM" id="CLU_2144282_0_0_3"/>
<dbReference type="RefSeq" id="WP_015192614.1">
    <property type="nucleotide sequence ID" value="NC_019748.1"/>
</dbReference>
<dbReference type="STRING" id="111780.Sta7437_1375"/>
<keyword evidence="3" id="KW-1185">Reference proteome</keyword>
<evidence type="ECO:0000313" key="3">
    <source>
        <dbReference type="Proteomes" id="UP000010473"/>
    </source>
</evidence>
<gene>
    <name evidence="2" type="ordered locus">Sta7437_1375</name>
</gene>
<dbReference type="KEGG" id="scs:Sta7437_1375"/>
<reference evidence="3" key="1">
    <citation type="journal article" date="2013" name="Proc. Natl. Acad. Sci. U.S.A.">
        <title>Improving the coverage of the cyanobacterial phylum using diversity-driven genome sequencing.</title>
        <authorList>
            <person name="Shih P.M."/>
            <person name="Wu D."/>
            <person name="Latifi A."/>
            <person name="Axen S.D."/>
            <person name="Fewer D.P."/>
            <person name="Talla E."/>
            <person name="Calteau A."/>
            <person name="Cai F."/>
            <person name="Tandeau de Marsac N."/>
            <person name="Rippka R."/>
            <person name="Herdman M."/>
            <person name="Sivonen K."/>
            <person name="Coursin T."/>
            <person name="Laurent T."/>
            <person name="Goodwin L."/>
            <person name="Nolan M."/>
            <person name="Davenport K.W."/>
            <person name="Han C.S."/>
            <person name="Rubin E.M."/>
            <person name="Eisen J.A."/>
            <person name="Woyke T."/>
            <person name="Gugger M."/>
            <person name="Kerfeld C.A."/>
        </authorList>
    </citation>
    <scope>NUCLEOTIDE SEQUENCE [LARGE SCALE GENOMIC DNA]</scope>
    <source>
        <strain evidence="3">ATCC 29371 / PCC 7437</strain>
    </source>
</reference>
<accession>K9XTE8</accession>
<dbReference type="PROSITE" id="PS51257">
    <property type="entry name" value="PROKAR_LIPOPROTEIN"/>
    <property type="match status" value="1"/>
</dbReference>
<feature type="signal peptide" evidence="1">
    <location>
        <begin position="1"/>
        <end position="31"/>
    </location>
</feature>
<dbReference type="EMBL" id="CP003653">
    <property type="protein sequence ID" value="AFZ34942.1"/>
    <property type="molecule type" value="Genomic_DNA"/>
</dbReference>
<sequence>MMDYQTKIIRAIVIKKVTLPLFLSLSFLFGACQQDSTQTPNNEGVESQIEKAGEDAGKAIEEAGKDAGKAIEDAKGATEEGLNDAGNTIKETINNAGEAIEEAGKSIKDATN</sequence>
<dbReference type="AlphaFoldDB" id="K9XTE8"/>
<dbReference type="eggNOG" id="ENOG5032BJU">
    <property type="taxonomic scope" value="Bacteria"/>
</dbReference>
<organism evidence="2 3">
    <name type="scientific">Stanieria cyanosphaera (strain ATCC 29371 / PCC 7437)</name>
    <dbReference type="NCBI Taxonomy" id="111780"/>
    <lineage>
        <taxon>Bacteria</taxon>
        <taxon>Bacillati</taxon>
        <taxon>Cyanobacteriota</taxon>
        <taxon>Cyanophyceae</taxon>
        <taxon>Pleurocapsales</taxon>
        <taxon>Dermocarpellaceae</taxon>
        <taxon>Stanieria</taxon>
    </lineage>
</organism>